<keyword evidence="2" id="KW-0732">Signal</keyword>
<protein>
    <submittedName>
        <fullName evidence="3">Uncharacterized protein</fullName>
    </submittedName>
</protein>
<dbReference type="EMBL" id="BTSX01000002">
    <property type="protein sequence ID" value="GMS85293.1"/>
    <property type="molecule type" value="Genomic_DNA"/>
</dbReference>
<dbReference type="Proteomes" id="UP001432027">
    <property type="component" value="Unassembled WGS sequence"/>
</dbReference>
<reference evidence="3" key="1">
    <citation type="submission" date="2023-10" db="EMBL/GenBank/DDBJ databases">
        <title>Genome assembly of Pristionchus species.</title>
        <authorList>
            <person name="Yoshida K."/>
            <person name="Sommer R.J."/>
        </authorList>
    </citation>
    <scope>NUCLEOTIDE SEQUENCE</scope>
    <source>
        <strain evidence="3">RS0144</strain>
    </source>
</reference>
<evidence type="ECO:0000256" key="1">
    <source>
        <dbReference type="SAM" id="MobiDB-lite"/>
    </source>
</evidence>
<name>A0AAV5SQ85_9BILA</name>
<evidence type="ECO:0000313" key="3">
    <source>
        <dbReference type="EMBL" id="GMS85293.1"/>
    </source>
</evidence>
<comment type="caution">
    <text evidence="3">The sequence shown here is derived from an EMBL/GenBank/DDBJ whole genome shotgun (WGS) entry which is preliminary data.</text>
</comment>
<sequence>FLRDVILLAVIAQGVAGAAVDFRISASTIEPFDDLPPDFEATTDASEASKSQELFDNSEDITFISTVEPETSQVAEFAVPRPSLMEVEELLKRGEIKLNETLDSDEEQSEEDTTEIVKISGDVTTTQTPSSTTTVPTTTTTVAPTTVTTTTVRPTTTVSTTTTTPRPTTTVVSTTTTSKPITTTTAPPNLKIDFRGIPRELLTSEEIEEQERQEDEELQKALKLLPEKEIGKKKLRE</sequence>
<feature type="signal peptide" evidence="2">
    <location>
        <begin position="1"/>
        <end position="17"/>
    </location>
</feature>
<feature type="non-terminal residue" evidence="3">
    <location>
        <position position="237"/>
    </location>
</feature>
<evidence type="ECO:0000313" key="4">
    <source>
        <dbReference type="Proteomes" id="UP001432027"/>
    </source>
</evidence>
<feature type="chain" id="PRO_5043988921" evidence="2">
    <location>
        <begin position="18"/>
        <end position="237"/>
    </location>
</feature>
<organism evidence="3 4">
    <name type="scientific">Pristionchus entomophagus</name>
    <dbReference type="NCBI Taxonomy" id="358040"/>
    <lineage>
        <taxon>Eukaryota</taxon>
        <taxon>Metazoa</taxon>
        <taxon>Ecdysozoa</taxon>
        <taxon>Nematoda</taxon>
        <taxon>Chromadorea</taxon>
        <taxon>Rhabditida</taxon>
        <taxon>Rhabditina</taxon>
        <taxon>Diplogasteromorpha</taxon>
        <taxon>Diplogasteroidea</taxon>
        <taxon>Neodiplogasteridae</taxon>
        <taxon>Pristionchus</taxon>
    </lineage>
</organism>
<proteinExistence type="predicted"/>
<gene>
    <name evidence="3" type="ORF">PENTCL1PPCAC_7468</name>
</gene>
<dbReference type="AlphaFoldDB" id="A0AAV5SQ85"/>
<accession>A0AAV5SQ85</accession>
<evidence type="ECO:0000256" key="2">
    <source>
        <dbReference type="SAM" id="SignalP"/>
    </source>
</evidence>
<feature type="region of interest" description="Disordered" evidence="1">
    <location>
        <begin position="152"/>
        <end position="186"/>
    </location>
</feature>
<feature type="non-terminal residue" evidence="3">
    <location>
        <position position="1"/>
    </location>
</feature>
<keyword evidence="4" id="KW-1185">Reference proteome</keyword>